<evidence type="ECO:0000256" key="1">
    <source>
        <dbReference type="ARBA" id="ARBA00022737"/>
    </source>
</evidence>
<dbReference type="InterPro" id="IPR011042">
    <property type="entry name" value="6-blade_b-propeller_TolB-like"/>
</dbReference>
<keyword evidence="4" id="KW-1185">Reference proteome</keyword>
<dbReference type="CDD" id="cd05819">
    <property type="entry name" value="NHL"/>
    <property type="match status" value="1"/>
</dbReference>
<organism evidence="3 4">
    <name type="scientific">Gangjinia marincola</name>
    <dbReference type="NCBI Taxonomy" id="578463"/>
    <lineage>
        <taxon>Bacteria</taxon>
        <taxon>Pseudomonadati</taxon>
        <taxon>Bacteroidota</taxon>
        <taxon>Flavobacteriia</taxon>
        <taxon>Flavobacteriales</taxon>
        <taxon>Flavobacteriaceae</taxon>
        <taxon>Gangjinia</taxon>
    </lineage>
</organism>
<dbReference type="InterPro" id="IPR050952">
    <property type="entry name" value="TRIM-NHL_E3_ligases"/>
</dbReference>
<dbReference type="PANTHER" id="PTHR24104:SF25">
    <property type="entry name" value="PROTEIN LIN-41"/>
    <property type="match status" value="1"/>
</dbReference>
<evidence type="ECO:0000313" key="4">
    <source>
        <dbReference type="Proteomes" id="UP001500507"/>
    </source>
</evidence>
<dbReference type="InterPro" id="IPR001258">
    <property type="entry name" value="NHL_repeat"/>
</dbReference>
<dbReference type="Proteomes" id="UP001500507">
    <property type="component" value="Unassembled WGS sequence"/>
</dbReference>
<keyword evidence="1" id="KW-0677">Repeat</keyword>
<dbReference type="Gene3D" id="2.40.10.500">
    <property type="match status" value="1"/>
</dbReference>
<name>A0ABP3XXF8_9FLAO</name>
<proteinExistence type="predicted"/>
<protein>
    <recommendedName>
        <fullName evidence="5">NHL repeat-containing protein</fullName>
    </recommendedName>
</protein>
<dbReference type="PROSITE" id="PS51125">
    <property type="entry name" value="NHL"/>
    <property type="match status" value="1"/>
</dbReference>
<dbReference type="PROSITE" id="PS51257">
    <property type="entry name" value="PROKAR_LIPOPROTEIN"/>
    <property type="match status" value="1"/>
</dbReference>
<comment type="caution">
    <text evidence="3">The sequence shown here is derived from an EMBL/GenBank/DDBJ whole genome shotgun (WGS) entry which is preliminary data.</text>
</comment>
<sequence>MNVYSKLAKTAILAAGIVAFIGCQEEKVFQPWQPDNVISLDEVSPLGITAVGDDLWVSDSDRNQLVKIDENGKTLATIGGFDRPMHIATDGDHIIVPQYGNDEISRVALTSKQINNVDLAFGNEQQNDSLDAPAGVWKEGNELAIADFYNHRFLYKNAQDQWLIIGQQGKKDGEFYYPTDIQLTTDRIIVADAYNHRVQVFDKQGNHLNTIGVEQNMNAATGIWMAEKELYVTDFENDRVLVFDLDGKVIQEFTGIEKPTDIIIHKAKLYITSYRGGKLHVFKG</sequence>
<evidence type="ECO:0000313" key="3">
    <source>
        <dbReference type="EMBL" id="GAA0873120.1"/>
    </source>
</evidence>
<evidence type="ECO:0008006" key="5">
    <source>
        <dbReference type="Google" id="ProtNLM"/>
    </source>
</evidence>
<accession>A0ABP3XXF8</accession>
<dbReference type="RefSeq" id="WP_343767680.1">
    <property type="nucleotide sequence ID" value="NZ_BAAAFG010000016.1"/>
</dbReference>
<evidence type="ECO:0000256" key="2">
    <source>
        <dbReference type="PROSITE-ProRule" id="PRU00504"/>
    </source>
</evidence>
<reference evidence="4" key="1">
    <citation type="journal article" date="2019" name="Int. J. Syst. Evol. Microbiol.">
        <title>The Global Catalogue of Microorganisms (GCM) 10K type strain sequencing project: providing services to taxonomists for standard genome sequencing and annotation.</title>
        <authorList>
            <consortium name="The Broad Institute Genomics Platform"/>
            <consortium name="The Broad Institute Genome Sequencing Center for Infectious Disease"/>
            <person name="Wu L."/>
            <person name="Ma J."/>
        </authorList>
    </citation>
    <scope>NUCLEOTIDE SEQUENCE [LARGE SCALE GENOMIC DNA]</scope>
    <source>
        <strain evidence="4">JCM 16082</strain>
    </source>
</reference>
<dbReference type="EMBL" id="BAAAFG010000016">
    <property type="protein sequence ID" value="GAA0873120.1"/>
    <property type="molecule type" value="Genomic_DNA"/>
</dbReference>
<gene>
    <name evidence="3" type="ORF">GCM10009117_22670</name>
</gene>
<dbReference type="PANTHER" id="PTHR24104">
    <property type="entry name" value="E3 UBIQUITIN-PROTEIN LIGASE NHLRC1-RELATED"/>
    <property type="match status" value="1"/>
</dbReference>
<feature type="repeat" description="NHL" evidence="2">
    <location>
        <begin position="164"/>
        <end position="204"/>
    </location>
</feature>
<dbReference type="Gene3D" id="2.120.10.30">
    <property type="entry name" value="TolB, C-terminal domain"/>
    <property type="match status" value="1"/>
</dbReference>
<dbReference type="SUPFAM" id="SSF101898">
    <property type="entry name" value="NHL repeat"/>
    <property type="match status" value="1"/>
</dbReference>
<dbReference type="Pfam" id="PF17170">
    <property type="entry name" value="DUF5128"/>
    <property type="match status" value="1"/>
</dbReference>